<feature type="region of interest" description="Disordered" evidence="1">
    <location>
        <begin position="198"/>
        <end position="218"/>
    </location>
</feature>
<gene>
    <name evidence="3" type="ordered locus">STAUR_2452</name>
    <name evidence="4" type="ORF">STIAU_1352</name>
</gene>
<reference evidence="4 6" key="1">
    <citation type="submission" date="2006-04" db="EMBL/GenBank/DDBJ databases">
        <authorList>
            <person name="Nierman W.C."/>
        </authorList>
    </citation>
    <scope>NUCLEOTIDE SEQUENCE [LARGE SCALE GENOMIC DNA]</scope>
    <source>
        <strain evidence="4 6">DW4/3-1</strain>
    </source>
</reference>
<evidence type="ECO:0000313" key="5">
    <source>
        <dbReference type="Proteomes" id="UP000001351"/>
    </source>
</evidence>
<dbReference type="EMBL" id="CP002271">
    <property type="protein sequence ID" value="ADO70256.1"/>
    <property type="molecule type" value="Genomic_DNA"/>
</dbReference>
<dbReference type="PIRSF" id="PIRSF020634">
    <property type="entry name" value="TerY_vWA"/>
    <property type="match status" value="1"/>
</dbReference>
<dbReference type="InterPro" id="IPR011392">
    <property type="entry name" value="Tellurite-R_TerY"/>
</dbReference>
<dbReference type="OrthoDB" id="9806395at2"/>
<dbReference type="Pfam" id="PF13519">
    <property type="entry name" value="VWA_2"/>
    <property type="match status" value="1"/>
</dbReference>
<evidence type="ECO:0000256" key="1">
    <source>
        <dbReference type="SAM" id="MobiDB-lite"/>
    </source>
</evidence>
<dbReference type="AlphaFoldDB" id="Q08YG1"/>
<feature type="domain" description="VWFA" evidence="2">
    <location>
        <begin position="16"/>
        <end position="190"/>
    </location>
</feature>
<dbReference type="SUPFAM" id="SSF53300">
    <property type="entry name" value="vWA-like"/>
    <property type="match status" value="1"/>
</dbReference>
<proteinExistence type="predicted"/>
<dbReference type="SMART" id="SM00327">
    <property type="entry name" value="VWA"/>
    <property type="match status" value="1"/>
</dbReference>
<protein>
    <submittedName>
        <fullName evidence="3">Conserved uncharacterized protein</fullName>
    </submittedName>
    <submittedName>
        <fullName evidence="4">Phage/colicin/tellurite resistance cluster TerY protein, putative</fullName>
    </submittedName>
</protein>
<dbReference type="eggNOG" id="COG4245">
    <property type="taxonomic scope" value="Bacteria"/>
</dbReference>
<accession>Q08YG1</accession>
<evidence type="ECO:0000313" key="6">
    <source>
        <dbReference type="Proteomes" id="UP000032702"/>
    </source>
</evidence>
<evidence type="ECO:0000313" key="4">
    <source>
        <dbReference type="EMBL" id="EAU65538.1"/>
    </source>
</evidence>
<dbReference type="EMBL" id="AAMD01000079">
    <property type="protein sequence ID" value="EAU65538.1"/>
    <property type="molecule type" value="Genomic_DNA"/>
</dbReference>
<dbReference type="PROSITE" id="PS50234">
    <property type="entry name" value="VWFA"/>
    <property type="match status" value="1"/>
</dbReference>
<sequence length="218" mass="23513">MSKLKEFTTQAARPLPVVVLADVSGSMGVDGKIQALNLAVREMIEAFQDESDLRAEVHVSVITFGGQSRVHLPLGRARDAAWTDLGANGGTPMGAAFDLARTMVEDRNAVPSRAYRPTIVLVSDGQPTDEWKQPLESLLKNERGGKAFRMALAIGADADHAVLQAFLADPEARVYRADEARQIRKFFQLVTMSVSARSRSANPNVAPSAGDPNGGWDL</sequence>
<name>Q08YG1_STIAD</name>
<dbReference type="PATRIC" id="fig|378806.16.peg.4594"/>
<dbReference type="Proteomes" id="UP000001351">
    <property type="component" value="Chromosome"/>
</dbReference>
<dbReference type="InterPro" id="IPR036465">
    <property type="entry name" value="vWFA_dom_sf"/>
</dbReference>
<evidence type="ECO:0000313" key="3">
    <source>
        <dbReference type="EMBL" id="ADO70256.1"/>
    </source>
</evidence>
<dbReference type="HOGENOM" id="CLU_082324_1_0_7"/>
<dbReference type="Proteomes" id="UP000032702">
    <property type="component" value="Unassembled WGS sequence"/>
</dbReference>
<dbReference type="InterPro" id="IPR002035">
    <property type="entry name" value="VWF_A"/>
</dbReference>
<keyword evidence="5" id="KW-1185">Reference proteome</keyword>
<dbReference type="KEGG" id="sur:STAUR_2452"/>
<reference evidence="3 5" key="2">
    <citation type="journal article" date="2011" name="Mol. Biol. Evol.">
        <title>Comparative genomic analysis of fruiting body formation in Myxococcales.</title>
        <authorList>
            <person name="Huntley S."/>
            <person name="Hamann N."/>
            <person name="Wegener-Feldbrugge S."/>
            <person name="Treuner-Lange A."/>
            <person name="Kube M."/>
            <person name="Reinhardt R."/>
            <person name="Klages S."/>
            <person name="Muller R."/>
            <person name="Ronning C.M."/>
            <person name="Nierman W.C."/>
            <person name="Sogaard-Andersen L."/>
        </authorList>
    </citation>
    <scope>NUCLEOTIDE SEQUENCE [LARGE SCALE GENOMIC DNA]</scope>
    <source>
        <strain evidence="3 5">DW4/3-1</strain>
    </source>
</reference>
<organism evidence="4 6">
    <name type="scientific">Stigmatella aurantiaca (strain DW4/3-1)</name>
    <dbReference type="NCBI Taxonomy" id="378806"/>
    <lineage>
        <taxon>Bacteria</taxon>
        <taxon>Pseudomonadati</taxon>
        <taxon>Myxococcota</taxon>
        <taxon>Myxococcia</taxon>
        <taxon>Myxococcales</taxon>
        <taxon>Cystobacterineae</taxon>
        <taxon>Archangiaceae</taxon>
        <taxon>Stigmatella</taxon>
    </lineage>
</organism>
<dbReference type="STRING" id="378806.STAUR_2452"/>
<dbReference type="Gene3D" id="3.40.50.410">
    <property type="entry name" value="von Willebrand factor, type A domain"/>
    <property type="match status" value="1"/>
</dbReference>
<evidence type="ECO:0000259" key="2">
    <source>
        <dbReference type="PROSITE" id="PS50234"/>
    </source>
</evidence>